<evidence type="ECO:0000256" key="4">
    <source>
        <dbReference type="ARBA" id="ARBA00022679"/>
    </source>
</evidence>
<keyword evidence="7 9" id="KW-0472">Membrane</keyword>
<dbReference type="GO" id="GO:0005886">
    <property type="term" value="C:plasma membrane"/>
    <property type="evidence" value="ECO:0007669"/>
    <property type="project" value="UniProtKB-SubCell"/>
</dbReference>
<dbReference type="InterPro" id="IPR004563">
    <property type="entry name" value="Apolipo_AcylTrfase"/>
</dbReference>
<dbReference type="InterPro" id="IPR036526">
    <property type="entry name" value="C-N_Hydrolase_sf"/>
</dbReference>
<dbReference type="HAMAP" id="MF_01148">
    <property type="entry name" value="Lnt"/>
    <property type="match status" value="1"/>
</dbReference>
<keyword evidence="5 9" id="KW-0812">Transmembrane</keyword>
<protein>
    <recommendedName>
        <fullName evidence="9">Apolipoprotein N-acyltransferase</fullName>
        <shortName evidence="9">ALP N-acyltransferase</shortName>
        <ecNumber evidence="9">2.3.1.269</ecNumber>
    </recommendedName>
</protein>
<comment type="subcellular location">
    <subcellularLocation>
        <location evidence="1 9">Cell membrane</location>
        <topology evidence="1 9">Multi-pass membrane protein</topology>
    </subcellularLocation>
</comment>
<keyword evidence="3 9" id="KW-1003">Cell membrane</keyword>
<dbReference type="PANTHER" id="PTHR38686">
    <property type="entry name" value="APOLIPOPROTEIN N-ACYLTRANSFERASE"/>
    <property type="match status" value="1"/>
</dbReference>
<dbReference type="PANTHER" id="PTHR38686:SF1">
    <property type="entry name" value="APOLIPOPROTEIN N-ACYLTRANSFERASE"/>
    <property type="match status" value="1"/>
</dbReference>
<dbReference type="GO" id="GO:0016410">
    <property type="term" value="F:N-acyltransferase activity"/>
    <property type="evidence" value="ECO:0007669"/>
    <property type="project" value="UniProtKB-UniRule"/>
</dbReference>
<feature type="transmembrane region" description="Helical" evidence="9">
    <location>
        <begin position="128"/>
        <end position="147"/>
    </location>
</feature>
<dbReference type="PROSITE" id="PS50263">
    <property type="entry name" value="CN_HYDROLASE"/>
    <property type="match status" value="1"/>
</dbReference>
<feature type="transmembrane region" description="Helical" evidence="9">
    <location>
        <begin position="484"/>
        <end position="506"/>
    </location>
</feature>
<dbReference type="Pfam" id="PF20154">
    <property type="entry name" value="LNT_N"/>
    <property type="match status" value="1"/>
</dbReference>
<dbReference type="RefSeq" id="WP_165904088.1">
    <property type="nucleotide sequence ID" value="NZ_SLWY01000010.1"/>
</dbReference>
<feature type="transmembrane region" description="Helical" evidence="9">
    <location>
        <begin position="36"/>
        <end position="53"/>
    </location>
</feature>
<dbReference type="NCBIfam" id="TIGR00546">
    <property type="entry name" value="lnt"/>
    <property type="match status" value="1"/>
</dbReference>
<comment type="function">
    <text evidence="9">Catalyzes the phospholipid dependent N-acylation of the N-terminal cysteine of apolipoprotein, the last step in lipoprotein maturation.</text>
</comment>
<keyword evidence="4 9" id="KW-0808">Transferase</keyword>
<keyword evidence="12" id="KW-1185">Reference proteome</keyword>
<dbReference type="SUPFAM" id="SSF56317">
    <property type="entry name" value="Carbon-nitrogen hydrolase"/>
    <property type="match status" value="1"/>
</dbReference>
<reference evidence="11 12" key="1">
    <citation type="submission" date="2019-03" db="EMBL/GenBank/DDBJ databases">
        <title>Genomic Encyclopedia of Type Strains, Phase IV (KMG-IV): sequencing the most valuable type-strain genomes for metagenomic binning, comparative biology and taxonomic classification.</title>
        <authorList>
            <person name="Goeker M."/>
        </authorList>
    </citation>
    <scope>NUCLEOTIDE SEQUENCE [LARGE SCALE GENOMIC DNA]</scope>
    <source>
        <strain evidence="11 12">DSM 25287</strain>
    </source>
</reference>
<feature type="transmembrane region" description="Helical" evidence="9">
    <location>
        <begin position="203"/>
        <end position="222"/>
    </location>
</feature>
<keyword evidence="6 9" id="KW-1133">Transmembrane helix</keyword>
<dbReference type="CDD" id="cd07571">
    <property type="entry name" value="ALP_N-acyl_transferase"/>
    <property type="match status" value="1"/>
</dbReference>
<dbReference type="UniPathway" id="UPA00666"/>
<sequence>MTATPAPGRLAAGHPLALLLAPLAGAALPLAYAPFDLWPLALLLPALLLWLLDGERAGRAALLGLLFGLGAFGVGIWWIYVSLHTYGNAPPAFAALATALVVLTMAAYPAAFAALLARLAPAPGARRWLLAAPALWALLEWVRSWALSGFPWLALGYSQIDTPLAGFAPLVGVFGVGWAAMLLAGLLRLAAQRLRPGGGPRRGGGFALLAAAAVLALGAGLGRLEWTQPDGPPLRVALAQGNISQELKWRPEKLAETLERYAELTREAGPQDVIIWPETAIPIFFEELEDGFVADLRAYAAASGTDFLVGTPAGSRRDRVYRNAVAAIGRSPGFYYKQRLLPFGEYLPLRGLFAIFRDLVEIPMADFTAGDADQPLLRVAGRPVGVSICFEAVFGADVRRTLPEAAFLVNVSNDAWFGDSIAPHQHLQIARMRARETGRALARATNTGITALVGADGRIEARAPAFVPALLRGSVQPRRGATPYVRVGDGPVVFAAGLVLGLAAFARRRRP</sequence>
<evidence type="ECO:0000259" key="10">
    <source>
        <dbReference type="PROSITE" id="PS50263"/>
    </source>
</evidence>
<dbReference type="EC" id="2.3.1.269" evidence="9"/>
<evidence type="ECO:0000313" key="11">
    <source>
        <dbReference type="EMBL" id="TCO81047.1"/>
    </source>
</evidence>
<comment type="caution">
    <text evidence="11">The sequence shown here is derived from an EMBL/GenBank/DDBJ whole genome shotgun (WGS) entry which is preliminary data.</text>
</comment>
<feature type="transmembrane region" description="Helical" evidence="9">
    <location>
        <begin position="60"/>
        <end position="80"/>
    </location>
</feature>
<evidence type="ECO:0000313" key="12">
    <source>
        <dbReference type="Proteomes" id="UP000295765"/>
    </source>
</evidence>
<comment type="similarity">
    <text evidence="2 9">Belongs to the CN hydrolase family. Apolipoprotein N-acyltransferase subfamily.</text>
</comment>
<proteinExistence type="inferred from homology"/>
<feature type="transmembrane region" description="Helical" evidence="9">
    <location>
        <begin position="92"/>
        <end position="116"/>
    </location>
</feature>
<dbReference type="Gene3D" id="3.60.110.10">
    <property type="entry name" value="Carbon-nitrogen hydrolase"/>
    <property type="match status" value="1"/>
</dbReference>
<dbReference type="Pfam" id="PF00795">
    <property type="entry name" value="CN_hydrolase"/>
    <property type="match status" value="1"/>
</dbReference>
<organism evidence="11 12">
    <name type="scientific">Plasticicumulans lactativorans</name>
    <dbReference type="NCBI Taxonomy" id="1133106"/>
    <lineage>
        <taxon>Bacteria</taxon>
        <taxon>Pseudomonadati</taxon>
        <taxon>Pseudomonadota</taxon>
        <taxon>Gammaproteobacteria</taxon>
        <taxon>Candidatus Competibacteraceae</taxon>
        <taxon>Plasticicumulans</taxon>
    </lineage>
</organism>
<dbReference type="InterPro" id="IPR003010">
    <property type="entry name" value="C-N_Hydrolase"/>
</dbReference>
<evidence type="ECO:0000256" key="7">
    <source>
        <dbReference type="ARBA" id="ARBA00023136"/>
    </source>
</evidence>
<evidence type="ECO:0000256" key="5">
    <source>
        <dbReference type="ARBA" id="ARBA00022692"/>
    </source>
</evidence>
<keyword evidence="8 9" id="KW-0012">Acyltransferase</keyword>
<name>A0A4R2L6Y3_9GAMM</name>
<keyword evidence="11" id="KW-0449">Lipoprotein</keyword>
<dbReference type="EMBL" id="SLWY01000010">
    <property type="protein sequence ID" value="TCO81047.1"/>
    <property type="molecule type" value="Genomic_DNA"/>
</dbReference>
<comment type="catalytic activity">
    <reaction evidence="9">
        <text>N-terminal S-1,2-diacyl-sn-glyceryl-L-cysteinyl-[lipoprotein] + a glycerophospholipid = N-acyl-S-1,2-diacyl-sn-glyceryl-L-cysteinyl-[lipoprotein] + a 2-acyl-sn-glycero-3-phospholipid + H(+)</text>
        <dbReference type="Rhea" id="RHEA:48228"/>
        <dbReference type="Rhea" id="RHEA-COMP:14681"/>
        <dbReference type="Rhea" id="RHEA-COMP:14684"/>
        <dbReference type="ChEBI" id="CHEBI:15378"/>
        <dbReference type="ChEBI" id="CHEBI:136912"/>
        <dbReference type="ChEBI" id="CHEBI:140656"/>
        <dbReference type="ChEBI" id="CHEBI:140657"/>
        <dbReference type="ChEBI" id="CHEBI:140660"/>
        <dbReference type="EC" id="2.3.1.269"/>
    </reaction>
</comment>
<dbReference type="InterPro" id="IPR045378">
    <property type="entry name" value="LNT_N"/>
</dbReference>
<accession>A0A4R2L6Y3</accession>
<comment type="pathway">
    <text evidence="9">Protein modification; lipoprotein biosynthesis (N-acyl transfer).</text>
</comment>
<evidence type="ECO:0000256" key="9">
    <source>
        <dbReference type="HAMAP-Rule" id="MF_01148"/>
    </source>
</evidence>
<dbReference type="AlphaFoldDB" id="A0A4R2L6Y3"/>
<feature type="domain" description="CN hydrolase" evidence="10">
    <location>
        <begin position="239"/>
        <end position="477"/>
    </location>
</feature>
<gene>
    <name evidence="9" type="primary">lnt</name>
    <name evidence="11" type="ORF">EV699_11072</name>
</gene>
<evidence type="ECO:0000256" key="2">
    <source>
        <dbReference type="ARBA" id="ARBA00010065"/>
    </source>
</evidence>
<evidence type="ECO:0000256" key="3">
    <source>
        <dbReference type="ARBA" id="ARBA00022475"/>
    </source>
</evidence>
<evidence type="ECO:0000256" key="8">
    <source>
        <dbReference type="ARBA" id="ARBA00023315"/>
    </source>
</evidence>
<evidence type="ECO:0000256" key="1">
    <source>
        <dbReference type="ARBA" id="ARBA00004651"/>
    </source>
</evidence>
<feature type="transmembrane region" description="Helical" evidence="9">
    <location>
        <begin position="167"/>
        <end position="191"/>
    </location>
</feature>
<dbReference type="GO" id="GO:0042158">
    <property type="term" value="P:lipoprotein biosynthetic process"/>
    <property type="evidence" value="ECO:0007669"/>
    <property type="project" value="UniProtKB-UniRule"/>
</dbReference>
<dbReference type="Proteomes" id="UP000295765">
    <property type="component" value="Unassembled WGS sequence"/>
</dbReference>
<evidence type="ECO:0000256" key="6">
    <source>
        <dbReference type="ARBA" id="ARBA00022989"/>
    </source>
</evidence>